<dbReference type="AlphaFoldDB" id="A0A0R3M270"/>
<dbReference type="EMBL" id="LLXZ01000043">
    <property type="protein sequence ID" value="KRR11677.1"/>
    <property type="molecule type" value="Genomic_DNA"/>
</dbReference>
<evidence type="ECO:0000313" key="1">
    <source>
        <dbReference type="EMBL" id="KRR11677.1"/>
    </source>
</evidence>
<organism evidence="1 2">
    <name type="scientific">Bradyrhizobium jicamae</name>
    <dbReference type="NCBI Taxonomy" id="280332"/>
    <lineage>
        <taxon>Bacteria</taxon>
        <taxon>Pseudomonadati</taxon>
        <taxon>Pseudomonadota</taxon>
        <taxon>Alphaproteobacteria</taxon>
        <taxon>Hyphomicrobiales</taxon>
        <taxon>Nitrobacteraceae</taxon>
        <taxon>Bradyrhizobium</taxon>
    </lineage>
</organism>
<proteinExistence type="predicted"/>
<sequence>MFLKQSVAHGWQAWVLGSNNLWYRLPYTLQHVCRYSSGRASLEATRAATEREMQSPATINKWIIAQYDSERFSSDEW</sequence>
<comment type="caution">
    <text evidence="1">The sequence shown here is derived from an EMBL/GenBank/DDBJ whole genome shotgun (WGS) entry which is preliminary data.</text>
</comment>
<reference evidence="1 2" key="1">
    <citation type="submission" date="2014-03" db="EMBL/GenBank/DDBJ databases">
        <title>Bradyrhizobium valentinum sp. nov., isolated from effective nodules of Lupinus mariae-josephae, a lupine endemic of basic-lime soils in Eastern Spain.</title>
        <authorList>
            <person name="Duran D."/>
            <person name="Rey L."/>
            <person name="Navarro A."/>
            <person name="Busquets A."/>
            <person name="Imperial J."/>
            <person name="Ruiz-Argueso T."/>
        </authorList>
    </citation>
    <scope>NUCLEOTIDE SEQUENCE [LARGE SCALE GENOMIC DNA]</scope>
    <source>
        <strain evidence="1 2">PAC68</strain>
    </source>
</reference>
<keyword evidence="2" id="KW-1185">Reference proteome</keyword>
<accession>A0A0R3M270</accession>
<name>A0A0R3M270_9BRAD</name>
<gene>
    <name evidence="1" type="ORF">CQ12_41200</name>
</gene>
<protein>
    <submittedName>
        <fullName evidence="1">Uncharacterized protein</fullName>
    </submittedName>
</protein>
<evidence type="ECO:0000313" key="2">
    <source>
        <dbReference type="Proteomes" id="UP000050863"/>
    </source>
</evidence>
<dbReference type="Proteomes" id="UP000050863">
    <property type="component" value="Unassembled WGS sequence"/>
</dbReference>